<dbReference type="Pfam" id="PF13041">
    <property type="entry name" value="PPR_2"/>
    <property type="match status" value="1"/>
</dbReference>
<evidence type="ECO:0000256" key="1">
    <source>
        <dbReference type="ARBA" id="ARBA00022737"/>
    </source>
</evidence>
<sequence>MNALVDMYGKCGSLREAKGVFDNTKYERLTTWNSMINCLALHGEHEMAISFGEEMLHKNTVKPDCVTFAGLLSASTHGGLVLLWQRDANISKR</sequence>
<keyword evidence="1" id="KW-0677">Repeat</keyword>
<dbReference type="GO" id="GO:0009451">
    <property type="term" value="P:RNA modification"/>
    <property type="evidence" value="ECO:0007669"/>
    <property type="project" value="InterPro"/>
</dbReference>
<dbReference type="Pfam" id="PF01535">
    <property type="entry name" value="PPR"/>
    <property type="match status" value="1"/>
</dbReference>
<dbReference type="InterPro" id="IPR002885">
    <property type="entry name" value="PPR_rpt"/>
</dbReference>
<dbReference type="EMBL" id="BAABME010026840">
    <property type="protein sequence ID" value="GAA0174626.1"/>
    <property type="molecule type" value="Genomic_DNA"/>
</dbReference>
<dbReference type="InterPro" id="IPR011990">
    <property type="entry name" value="TPR-like_helical_dom_sf"/>
</dbReference>
<evidence type="ECO:0000313" key="2">
    <source>
        <dbReference type="EMBL" id="GAA0174626.1"/>
    </source>
</evidence>
<dbReference type="AlphaFoldDB" id="A0AAV3RG00"/>
<name>A0AAV3RG00_LITER</name>
<accession>A0AAV3RG00</accession>
<evidence type="ECO:0000313" key="3">
    <source>
        <dbReference type="Proteomes" id="UP001454036"/>
    </source>
</evidence>
<keyword evidence="3" id="KW-1185">Reference proteome</keyword>
<dbReference type="InterPro" id="IPR046960">
    <property type="entry name" value="PPR_At4g14850-like_plant"/>
</dbReference>
<dbReference type="Gene3D" id="1.25.40.10">
    <property type="entry name" value="Tetratricopeptide repeat domain"/>
    <property type="match status" value="1"/>
</dbReference>
<organism evidence="2 3">
    <name type="scientific">Lithospermum erythrorhizon</name>
    <name type="common">Purple gromwell</name>
    <name type="synonym">Lithospermum officinale var. erythrorhizon</name>
    <dbReference type="NCBI Taxonomy" id="34254"/>
    <lineage>
        <taxon>Eukaryota</taxon>
        <taxon>Viridiplantae</taxon>
        <taxon>Streptophyta</taxon>
        <taxon>Embryophyta</taxon>
        <taxon>Tracheophyta</taxon>
        <taxon>Spermatophyta</taxon>
        <taxon>Magnoliopsida</taxon>
        <taxon>eudicotyledons</taxon>
        <taxon>Gunneridae</taxon>
        <taxon>Pentapetalae</taxon>
        <taxon>asterids</taxon>
        <taxon>lamiids</taxon>
        <taxon>Boraginales</taxon>
        <taxon>Boraginaceae</taxon>
        <taxon>Boraginoideae</taxon>
        <taxon>Lithospermeae</taxon>
        <taxon>Lithospermum</taxon>
    </lineage>
</organism>
<reference evidence="2 3" key="1">
    <citation type="submission" date="2024-01" db="EMBL/GenBank/DDBJ databases">
        <title>The complete chloroplast genome sequence of Lithospermum erythrorhizon: insights into the phylogenetic relationship among Boraginaceae species and the maternal lineages of purple gromwells.</title>
        <authorList>
            <person name="Okada T."/>
            <person name="Watanabe K."/>
        </authorList>
    </citation>
    <scope>NUCLEOTIDE SEQUENCE [LARGE SCALE GENOMIC DNA]</scope>
</reference>
<gene>
    <name evidence="2" type="ORF">LIER_41755</name>
</gene>
<dbReference type="PANTHER" id="PTHR47926:SF453">
    <property type="entry name" value="PENTATRICOPEPTIDE REPEAT (PPR) SUPERFAMILY PROTEIN"/>
    <property type="match status" value="1"/>
</dbReference>
<dbReference type="PANTHER" id="PTHR47926">
    <property type="entry name" value="PENTATRICOPEPTIDE REPEAT-CONTAINING PROTEIN"/>
    <property type="match status" value="1"/>
</dbReference>
<comment type="caution">
    <text evidence="2">The sequence shown here is derived from an EMBL/GenBank/DDBJ whole genome shotgun (WGS) entry which is preliminary data.</text>
</comment>
<dbReference type="NCBIfam" id="TIGR00756">
    <property type="entry name" value="PPR"/>
    <property type="match status" value="1"/>
</dbReference>
<evidence type="ECO:0008006" key="4">
    <source>
        <dbReference type="Google" id="ProtNLM"/>
    </source>
</evidence>
<dbReference type="GO" id="GO:0003723">
    <property type="term" value="F:RNA binding"/>
    <property type="evidence" value="ECO:0007669"/>
    <property type="project" value="InterPro"/>
</dbReference>
<dbReference type="Proteomes" id="UP001454036">
    <property type="component" value="Unassembled WGS sequence"/>
</dbReference>
<proteinExistence type="predicted"/>
<protein>
    <recommendedName>
        <fullName evidence="4">Pentatricopeptide repeat-containing protein</fullName>
    </recommendedName>
</protein>